<protein>
    <recommendedName>
        <fullName evidence="3">Urease accessory protein UreF</fullName>
    </recommendedName>
</protein>
<evidence type="ECO:0000256" key="2">
    <source>
        <dbReference type="ARBA" id="ARBA00023186"/>
    </source>
</evidence>
<dbReference type="Pfam" id="PF01730">
    <property type="entry name" value="UreF"/>
    <property type="match status" value="1"/>
</dbReference>
<dbReference type="PANTHER" id="PTHR33620">
    <property type="entry name" value="UREASE ACCESSORY PROTEIN F"/>
    <property type="match status" value="1"/>
</dbReference>
<gene>
    <name evidence="3 4" type="primary">ureF</name>
    <name evidence="4" type="ORF">ROSMUCSMR3_01157</name>
</gene>
<dbReference type="HAMAP" id="MF_01385">
    <property type="entry name" value="UreF"/>
    <property type="match status" value="1"/>
</dbReference>
<reference evidence="4 5" key="1">
    <citation type="submission" date="2017-03" db="EMBL/GenBank/DDBJ databases">
        <title>Genome Sequence of Roseovarius mucosus strain SMR3 Isolated from a culture of the Diatom Skeletonema marinoi.</title>
        <authorList>
            <person name="Topel M."/>
            <person name="Pinder M."/>
            <person name="Johansson O.N."/>
            <person name="Kourtchenko O."/>
            <person name="Godhe A."/>
            <person name="Clarke A.K."/>
        </authorList>
    </citation>
    <scope>NUCLEOTIDE SEQUENCE [LARGE SCALE GENOMIC DNA]</scope>
    <source>
        <strain evidence="4 5">SMR3</strain>
    </source>
</reference>
<sequence>MTGALSLLRMLQTTDSAFPSGAFAFSSGLETLTNEGKVRDATGVHRILTHQIIPRWFSFDRPFLLCAMDAAHDPQQLLDIDARCHVQNTSDRLADASRRIGRSLLSVHSRIGTPFVASFNAAIAQAMRCHAGGYEPVVQGVVAAGLGLSPLQAQAGALNGVVTAFTSAAVRLGSLGAIEAQSLLAQIAPTMAKDLSTPCPEKPGSFSPLSEIAAVRRPTAHASLFAT</sequence>
<proteinExistence type="inferred from homology"/>
<dbReference type="InterPro" id="IPR002639">
    <property type="entry name" value="UreF"/>
</dbReference>
<name>A0A1V0RM29_9RHOB</name>
<evidence type="ECO:0000313" key="5">
    <source>
        <dbReference type="Proteomes" id="UP000192273"/>
    </source>
</evidence>
<comment type="subcellular location">
    <subcellularLocation>
        <location evidence="3">Cytoplasm</location>
    </subcellularLocation>
</comment>
<dbReference type="EMBL" id="CP020474">
    <property type="protein sequence ID" value="ARE82652.1"/>
    <property type="molecule type" value="Genomic_DNA"/>
</dbReference>
<dbReference type="GO" id="GO:0005737">
    <property type="term" value="C:cytoplasm"/>
    <property type="evidence" value="ECO:0007669"/>
    <property type="project" value="UniProtKB-SubCell"/>
</dbReference>
<dbReference type="OrthoDB" id="9798772at2"/>
<comment type="subunit">
    <text evidence="3">UreD, UreF and UreG form a complex that acts as a GTP-hydrolysis-dependent molecular chaperone, activating the urease apoprotein by helping to assemble the nickel containing metallocenter of UreC. The UreE protein probably delivers the nickel.</text>
</comment>
<dbReference type="PANTHER" id="PTHR33620:SF1">
    <property type="entry name" value="UREASE ACCESSORY PROTEIN F"/>
    <property type="match status" value="1"/>
</dbReference>
<dbReference type="Gene3D" id="1.10.4190.10">
    <property type="entry name" value="Urease accessory protein UreF"/>
    <property type="match status" value="1"/>
</dbReference>
<evidence type="ECO:0000256" key="3">
    <source>
        <dbReference type="HAMAP-Rule" id="MF_01385"/>
    </source>
</evidence>
<comment type="function">
    <text evidence="3">Required for maturation of urease via the functional incorporation of the urease nickel metallocenter.</text>
</comment>
<keyword evidence="2 3" id="KW-0143">Chaperone</keyword>
<dbReference type="InterPro" id="IPR038277">
    <property type="entry name" value="UreF_sf"/>
</dbReference>
<dbReference type="RefSeq" id="WP_081506715.1">
    <property type="nucleotide sequence ID" value="NZ_CP020474.1"/>
</dbReference>
<comment type="similarity">
    <text evidence="3">Belongs to the UreF family.</text>
</comment>
<dbReference type="AlphaFoldDB" id="A0A1V0RM29"/>
<dbReference type="KEGG" id="rmm:ROSMUCSMR3_01157"/>
<evidence type="ECO:0000313" key="4">
    <source>
        <dbReference type="EMBL" id="ARE82652.1"/>
    </source>
</evidence>
<organism evidence="4 5">
    <name type="scientific">Roseovarius mucosus</name>
    <dbReference type="NCBI Taxonomy" id="215743"/>
    <lineage>
        <taxon>Bacteria</taxon>
        <taxon>Pseudomonadati</taxon>
        <taxon>Pseudomonadota</taxon>
        <taxon>Alphaproteobacteria</taxon>
        <taxon>Rhodobacterales</taxon>
        <taxon>Roseobacteraceae</taxon>
        <taxon>Roseovarius</taxon>
    </lineage>
</organism>
<dbReference type="GO" id="GO:0016151">
    <property type="term" value="F:nickel cation binding"/>
    <property type="evidence" value="ECO:0007669"/>
    <property type="project" value="UniProtKB-UniRule"/>
</dbReference>
<dbReference type="PIRSF" id="PIRSF009467">
    <property type="entry name" value="Ureas_acces_UreF"/>
    <property type="match status" value="1"/>
</dbReference>
<dbReference type="Proteomes" id="UP000192273">
    <property type="component" value="Chromosome"/>
</dbReference>
<keyword evidence="5" id="KW-1185">Reference proteome</keyword>
<accession>A0A1V0RM29</accession>
<keyword evidence="3" id="KW-0963">Cytoplasm</keyword>
<evidence type="ECO:0000256" key="1">
    <source>
        <dbReference type="ARBA" id="ARBA00022988"/>
    </source>
</evidence>
<keyword evidence="1 3" id="KW-0996">Nickel insertion</keyword>